<gene>
    <name evidence="1" type="ORF">V6N12_027541</name>
</gene>
<proteinExistence type="predicted"/>
<reference evidence="1 2" key="1">
    <citation type="journal article" date="2024" name="G3 (Bethesda)">
        <title>Genome assembly of Hibiscus sabdariffa L. provides insights into metabolisms of medicinal natural products.</title>
        <authorList>
            <person name="Kim T."/>
        </authorList>
    </citation>
    <scope>NUCLEOTIDE SEQUENCE [LARGE SCALE GENOMIC DNA]</scope>
    <source>
        <strain evidence="1">TK-2024</strain>
        <tissue evidence="1">Old leaves</tissue>
    </source>
</reference>
<comment type="caution">
    <text evidence="1">The sequence shown here is derived from an EMBL/GenBank/DDBJ whole genome shotgun (WGS) entry which is preliminary data.</text>
</comment>
<evidence type="ECO:0000313" key="1">
    <source>
        <dbReference type="EMBL" id="KAK8571452.1"/>
    </source>
</evidence>
<dbReference type="EMBL" id="JBBPBM010000008">
    <property type="protein sequence ID" value="KAK8571452.1"/>
    <property type="molecule type" value="Genomic_DNA"/>
</dbReference>
<evidence type="ECO:0000313" key="2">
    <source>
        <dbReference type="Proteomes" id="UP001472677"/>
    </source>
</evidence>
<name>A0ABR2F371_9ROSI</name>
<accession>A0ABR2F371</accession>
<dbReference type="Proteomes" id="UP001472677">
    <property type="component" value="Unassembled WGS sequence"/>
</dbReference>
<organism evidence="1 2">
    <name type="scientific">Hibiscus sabdariffa</name>
    <name type="common">roselle</name>
    <dbReference type="NCBI Taxonomy" id="183260"/>
    <lineage>
        <taxon>Eukaryota</taxon>
        <taxon>Viridiplantae</taxon>
        <taxon>Streptophyta</taxon>
        <taxon>Embryophyta</taxon>
        <taxon>Tracheophyta</taxon>
        <taxon>Spermatophyta</taxon>
        <taxon>Magnoliopsida</taxon>
        <taxon>eudicotyledons</taxon>
        <taxon>Gunneridae</taxon>
        <taxon>Pentapetalae</taxon>
        <taxon>rosids</taxon>
        <taxon>malvids</taxon>
        <taxon>Malvales</taxon>
        <taxon>Malvaceae</taxon>
        <taxon>Malvoideae</taxon>
        <taxon>Hibiscus</taxon>
    </lineage>
</organism>
<keyword evidence="2" id="KW-1185">Reference proteome</keyword>
<sequence length="80" mass="8253">MTEMDLWGCVNEMFGTKAEGCCAQPGAGCPTPMFGAPIPKLIAGDASLSSEIMALGWVADTCNATCKLIVVRADSIITLG</sequence>
<protein>
    <submittedName>
        <fullName evidence="1">Uncharacterized protein</fullName>
    </submittedName>
</protein>